<gene>
    <name evidence="2" type="ORF">T11_17585</name>
    <name evidence="1" type="ORF">T11_7657</name>
</gene>
<comment type="caution">
    <text evidence="2">The sequence shown here is derived from an EMBL/GenBank/DDBJ whole genome shotgun (WGS) entry which is preliminary data.</text>
</comment>
<evidence type="ECO:0000313" key="2">
    <source>
        <dbReference type="EMBL" id="KRZ01507.1"/>
    </source>
</evidence>
<reference evidence="2 3" key="1">
    <citation type="submission" date="2015-01" db="EMBL/GenBank/DDBJ databases">
        <title>Evolution of Trichinella species and genotypes.</title>
        <authorList>
            <person name="Korhonen P.K."/>
            <person name="Edoardo P."/>
            <person name="Giuseppe L.R."/>
            <person name="Gasser R.B."/>
        </authorList>
    </citation>
    <scope>NUCLEOTIDE SEQUENCE [LARGE SCALE GENOMIC DNA]</scope>
    <source>
        <strain evidence="2">ISS1029</strain>
    </source>
</reference>
<sequence>MWSVLHAGTSTYISDNTWSVSCPRSLRLKDEHQHASIYRTLRELEEMLLATKISTHPDLLGEGQFANTSFRCLPGS</sequence>
<evidence type="ECO:0000313" key="1">
    <source>
        <dbReference type="EMBL" id="KRZ01105.1"/>
    </source>
</evidence>
<organism evidence="2 3">
    <name type="scientific">Trichinella zimbabwensis</name>
    <dbReference type="NCBI Taxonomy" id="268475"/>
    <lineage>
        <taxon>Eukaryota</taxon>
        <taxon>Metazoa</taxon>
        <taxon>Ecdysozoa</taxon>
        <taxon>Nematoda</taxon>
        <taxon>Enoplea</taxon>
        <taxon>Dorylaimia</taxon>
        <taxon>Trichinellida</taxon>
        <taxon>Trichinellidae</taxon>
        <taxon>Trichinella</taxon>
    </lineage>
</organism>
<proteinExistence type="predicted"/>
<dbReference type="EMBL" id="JYDP01000283">
    <property type="protein sequence ID" value="KRZ01507.1"/>
    <property type="molecule type" value="Genomic_DNA"/>
</dbReference>
<dbReference type="Proteomes" id="UP000055024">
    <property type="component" value="Unassembled WGS sequence"/>
</dbReference>
<dbReference type="AlphaFoldDB" id="A0A0V1GU22"/>
<keyword evidence="3" id="KW-1185">Reference proteome</keyword>
<evidence type="ECO:0000313" key="3">
    <source>
        <dbReference type="Proteomes" id="UP000055024"/>
    </source>
</evidence>
<dbReference type="OrthoDB" id="5930716at2759"/>
<name>A0A0V1GU22_9BILA</name>
<dbReference type="EMBL" id="JYDP01000337">
    <property type="protein sequence ID" value="KRZ01105.1"/>
    <property type="molecule type" value="Genomic_DNA"/>
</dbReference>
<accession>A0A0V1GU22</accession>
<protein>
    <submittedName>
        <fullName evidence="2">Uncharacterized protein</fullName>
    </submittedName>
</protein>